<proteinExistence type="predicted"/>
<dbReference type="Pfam" id="PF03475">
    <property type="entry name" value="YiiM_3-alpha"/>
    <property type="match status" value="1"/>
</dbReference>
<reference evidence="2" key="1">
    <citation type="submission" date="2021-04" db="EMBL/GenBank/DDBJ databases">
        <title>Complete Genome Sequences of Macrococcus spp. from dog and cattle.</title>
        <authorList>
            <person name="Schwendener S."/>
            <person name="Perreten V."/>
        </authorList>
    </citation>
    <scope>NUCLEOTIDE SEQUENCE</scope>
    <source>
        <strain evidence="2">Epi0143-OL</strain>
    </source>
</reference>
<dbReference type="Proteomes" id="UP001057381">
    <property type="component" value="Chromosome"/>
</dbReference>
<dbReference type="GO" id="GO:0030170">
    <property type="term" value="F:pyridoxal phosphate binding"/>
    <property type="evidence" value="ECO:0007669"/>
    <property type="project" value="InterPro"/>
</dbReference>
<dbReference type="PANTHER" id="PTHR30212">
    <property type="entry name" value="PROTEIN YIIM"/>
    <property type="match status" value="1"/>
</dbReference>
<evidence type="ECO:0000259" key="1">
    <source>
        <dbReference type="PROSITE" id="PS51340"/>
    </source>
</evidence>
<dbReference type="PANTHER" id="PTHR30212:SF4">
    <property type="entry name" value="MOSC DOMAIN-CONTAINING PROTEIN"/>
    <property type="match status" value="1"/>
</dbReference>
<dbReference type="InterPro" id="IPR052353">
    <property type="entry name" value="Benzoxazolinone_Detox_Enz"/>
</dbReference>
<dbReference type="AlphaFoldDB" id="A0A9Q9BW02"/>
<protein>
    <submittedName>
        <fullName evidence="2">MOSC domain-containing protein</fullName>
    </submittedName>
</protein>
<dbReference type="GO" id="GO:0003824">
    <property type="term" value="F:catalytic activity"/>
    <property type="evidence" value="ECO:0007669"/>
    <property type="project" value="InterPro"/>
</dbReference>
<gene>
    <name evidence="2" type="ORF">KFV11_02585</name>
</gene>
<dbReference type="RefSeq" id="WP_254250286.1">
    <property type="nucleotide sequence ID" value="NZ_CP073809.1"/>
</dbReference>
<dbReference type="EMBL" id="CP073809">
    <property type="protein sequence ID" value="UTH14267.1"/>
    <property type="molecule type" value="Genomic_DNA"/>
</dbReference>
<sequence>MEYEVINICTGKIKTEIFGSNRPKKTAVSKYPIQQPAFLSFLGLEGDEHAYQGHGGPNKAICLYDKLDYDMWRPYIQDMPEYAMFGENITTIGLTKDQLAIGDQFKFGEAVIQVTEGRGPCNTIAKKYDVPDLVKLMSAAHATGCYFRVLQEGIVTPDSRLELLEKHPAQFTLNAFNALKYTDKKNKALLEKALTVDALPEEHQLKFTKQLQKLTGRINY</sequence>
<organism evidence="2 3">
    <name type="scientific">Macrococcus equipercicus</name>
    <dbReference type="NCBI Taxonomy" id="69967"/>
    <lineage>
        <taxon>Bacteria</taxon>
        <taxon>Bacillati</taxon>
        <taxon>Bacillota</taxon>
        <taxon>Bacilli</taxon>
        <taxon>Bacillales</taxon>
        <taxon>Staphylococcaceae</taxon>
        <taxon>Macrococcus</taxon>
    </lineage>
</organism>
<dbReference type="KEGG" id="mequ:KFV11_02585"/>
<accession>A0A9Q9BW02</accession>
<feature type="domain" description="MOSC" evidence="1">
    <location>
        <begin position="31"/>
        <end position="164"/>
    </location>
</feature>
<evidence type="ECO:0000313" key="2">
    <source>
        <dbReference type="EMBL" id="UTH14267.1"/>
    </source>
</evidence>
<dbReference type="Gene3D" id="2.40.33.20">
    <property type="entry name" value="PK beta-barrel domain-like"/>
    <property type="match status" value="1"/>
</dbReference>
<dbReference type="InterPro" id="IPR011037">
    <property type="entry name" value="Pyrv_Knase-like_insert_dom_sf"/>
</dbReference>
<dbReference type="Pfam" id="PF03473">
    <property type="entry name" value="MOSC"/>
    <property type="match status" value="1"/>
</dbReference>
<dbReference type="InterPro" id="IPR005163">
    <property type="entry name" value="Tri_helical_YiiM-like"/>
</dbReference>
<dbReference type="PROSITE" id="PS51340">
    <property type="entry name" value="MOSC"/>
    <property type="match status" value="1"/>
</dbReference>
<evidence type="ECO:0000313" key="3">
    <source>
        <dbReference type="Proteomes" id="UP001057381"/>
    </source>
</evidence>
<dbReference type="SUPFAM" id="SSF50800">
    <property type="entry name" value="PK beta-barrel domain-like"/>
    <property type="match status" value="1"/>
</dbReference>
<dbReference type="InterPro" id="IPR005302">
    <property type="entry name" value="MoCF_Sase_C"/>
</dbReference>
<name>A0A9Q9BW02_9STAP</name>
<dbReference type="GO" id="GO:0030151">
    <property type="term" value="F:molybdenum ion binding"/>
    <property type="evidence" value="ECO:0007669"/>
    <property type="project" value="InterPro"/>
</dbReference>